<feature type="compositionally biased region" description="Low complexity" evidence="2">
    <location>
        <begin position="434"/>
        <end position="443"/>
    </location>
</feature>
<feature type="compositionally biased region" description="Basic and acidic residues" evidence="2">
    <location>
        <begin position="295"/>
        <end position="308"/>
    </location>
</feature>
<feature type="compositionally biased region" description="Low complexity" evidence="2">
    <location>
        <begin position="694"/>
        <end position="704"/>
    </location>
</feature>
<dbReference type="RefSeq" id="XP_001221806.1">
    <property type="nucleotide sequence ID" value="XM_001221805.1"/>
</dbReference>
<dbReference type="GO" id="GO:0005634">
    <property type="term" value="C:nucleus"/>
    <property type="evidence" value="ECO:0007669"/>
    <property type="project" value="TreeGrafter"/>
</dbReference>
<feature type="compositionally biased region" description="Low complexity" evidence="2">
    <location>
        <begin position="728"/>
        <end position="744"/>
    </location>
</feature>
<accession>Q2H6K4</accession>
<feature type="compositionally biased region" description="Acidic residues" evidence="2">
    <location>
        <begin position="99"/>
        <end position="114"/>
    </location>
</feature>
<feature type="compositionally biased region" description="Acidic residues" evidence="2">
    <location>
        <begin position="63"/>
        <end position="92"/>
    </location>
</feature>
<feature type="region of interest" description="Disordered" evidence="2">
    <location>
        <begin position="690"/>
        <end position="744"/>
    </location>
</feature>
<dbReference type="SMART" id="SM00993">
    <property type="entry name" value="YL1_C"/>
    <property type="match status" value="1"/>
</dbReference>
<dbReference type="InterPro" id="IPR046757">
    <property type="entry name" value="YL1_N"/>
</dbReference>
<feature type="compositionally biased region" description="Low complexity" evidence="2">
    <location>
        <begin position="392"/>
        <end position="424"/>
    </location>
</feature>
<dbReference type="PANTHER" id="PTHR13275">
    <property type="entry name" value="YL-1 PROTEIN TRANSCRIPTION FACTOR-LIKE 1"/>
    <property type="match status" value="1"/>
</dbReference>
<dbReference type="GeneID" id="4390526"/>
<dbReference type="Pfam" id="PF05764">
    <property type="entry name" value="YL1"/>
    <property type="match status" value="2"/>
</dbReference>
<feature type="compositionally biased region" description="Basic and acidic residues" evidence="2">
    <location>
        <begin position="161"/>
        <end position="188"/>
    </location>
</feature>
<feature type="region of interest" description="Disordered" evidence="2">
    <location>
        <begin position="1"/>
        <end position="195"/>
    </location>
</feature>
<keyword evidence="5" id="KW-1185">Reference proteome</keyword>
<feature type="compositionally biased region" description="Basic and acidic residues" evidence="2">
    <location>
        <begin position="1"/>
        <end position="12"/>
    </location>
</feature>
<feature type="compositionally biased region" description="Low complexity" evidence="2">
    <location>
        <begin position="456"/>
        <end position="473"/>
    </location>
</feature>
<evidence type="ECO:0000256" key="1">
    <source>
        <dbReference type="ARBA" id="ARBA00006832"/>
    </source>
</evidence>
<dbReference type="eggNOG" id="ENOG502S4HA">
    <property type="taxonomic scope" value="Eukaryota"/>
</dbReference>
<evidence type="ECO:0000256" key="2">
    <source>
        <dbReference type="SAM" id="MobiDB-lite"/>
    </source>
</evidence>
<feature type="compositionally biased region" description="Basic and acidic residues" evidence="2">
    <location>
        <begin position="705"/>
        <end position="724"/>
    </location>
</feature>
<dbReference type="EMBL" id="CH408031">
    <property type="protein sequence ID" value="EAQ89092.1"/>
    <property type="molecule type" value="Genomic_DNA"/>
</dbReference>
<feature type="domain" description="Vps72/YL1 C-terminal" evidence="3">
    <location>
        <begin position="623"/>
        <end position="652"/>
    </location>
</feature>
<dbReference type="AlphaFoldDB" id="Q2H6K4"/>
<sequence length="744" mass="79251">MASDEDERKSSSPDDLSDADSTNSSDAGSDAEEPQKVEWLVTSRAKRATAGNRMKSMLANEEPAAEDSDLELLFAEDEDDAGFSDEAQDDASDVLMDSSFDEEDKEENADEMEGEKELERQAREKRTAERKRKAQEAIPAKFRKKSAGMIKISKQQLHQKMVSDEIRRRKQVERMEKKAKQLEAEKKPPMTQAERLAEAAITEKQNSKSLNRWEEAEKQREEERLRKIAALHSRKLDGPVVTFWSGIQELQEGQDKHVGNLVSMEEKAPRKKRVSVAAALAAKEAEASKPTTPVEKSEQKSGEGDKALETPGVKTEQPDTPTLPSAPPGPPEPLSANPAQGAPATASPPTSTPALAIEPESALAPTPTPPVSESAPVSRPAPAPAPVPSPGPVSALEPVPAVAPVSASSPASVPAPISTSMPVSAPTPVPIAPSPTVAPASAPMAPPPIPPPPESKPSSGVLAAPVLAPPAGLSHSFGGQMPMLGFPAGAKPFLAAPNTTHTPSPLSMPPSTPTAAAAPQQTTPPTASTPKPKITIPAPPPPSTPMTPLQTPQTKSCPPSARPPDTPQEPSAPASDPVREGKVTRSCIILQNFDNLAIKDKQVQTQILFGRKMNRLGKPAPPPLCVITNHPAKYRDPKTGLPYYNDYAYREIQRVYRGDYKWSRLVGAWVGRGDYAARGVPDWFLDPSKEVKSAEPASAPANEAVDTKVEEKDKAGEEEPRLEPIDGAQAPETAAPTAPQAVST</sequence>
<feature type="region of interest" description="Disordered" evidence="2">
    <location>
        <begin position="201"/>
        <end position="220"/>
    </location>
</feature>
<evidence type="ECO:0000313" key="5">
    <source>
        <dbReference type="Proteomes" id="UP000001056"/>
    </source>
</evidence>
<evidence type="ECO:0000313" key="4">
    <source>
        <dbReference type="EMBL" id="EAQ89092.1"/>
    </source>
</evidence>
<feature type="compositionally biased region" description="Basic and acidic residues" evidence="2">
    <location>
        <begin position="115"/>
        <end position="127"/>
    </location>
</feature>
<organism evidence="4 5">
    <name type="scientific">Chaetomium globosum (strain ATCC 6205 / CBS 148.51 / DSM 1962 / NBRC 6347 / NRRL 1970)</name>
    <name type="common">Soil fungus</name>
    <dbReference type="NCBI Taxonomy" id="306901"/>
    <lineage>
        <taxon>Eukaryota</taxon>
        <taxon>Fungi</taxon>
        <taxon>Dikarya</taxon>
        <taxon>Ascomycota</taxon>
        <taxon>Pezizomycotina</taxon>
        <taxon>Sordariomycetes</taxon>
        <taxon>Sordariomycetidae</taxon>
        <taxon>Sordariales</taxon>
        <taxon>Chaetomiaceae</taxon>
        <taxon>Chaetomium</taxon>
    </lineage>
</organism>
<reference evidence="5" key="1">
    <citation type="journal article" date="2015" name="Genome Announc.">
        <title>Draft genome sequence of the cellulolytic fungus Chaetomium globosum.</title>
        <authorList>
            <person name="Cuomo C.A."/>
            <person name="Untereiner W.A."/>
            <person name="Ma L.-J."/>
            <person name="Grabherr M."/>
            <person name="Birren B.W."/>
        </authorList>
    </citation>
    <scope>NUCLEOTIDE SEQUENCE [LARGE SCALE GENOMIC DNA]</scope>
    <source>
        <strain evidence="5">ATCC 6205 / CBS 148.51 / DSM 1962 / NBRC 6347 / NRRL 1970</strain>
    </source>
</reference>
<feature type="compositionally biased region" description="Pro residues" evidence="2">
    <location>
        <begin position="444"/>
        <end position="455"/>
    </location>
</feature>
<gene>
    <name evidence="4" type="ORF">CHGG_05711</name>
</gene>
<dbReference type="InParanoid" id="Q2H6K4"/>
<feature type="region of interest" description="Disordered" evidence="2">
    <location>
        <begin position="251"/>
        <end position="580"/>
    </location>
</feature>
<dbReference type="Proteomes" id="UP000001056">
    <property type="component" value="Unassembled WGS sequence"/>
</dbReference>
<evidence type="ECO:0000259" key="3">
    <source>
        <dbReference type="SMART" id="SM00993"/>
    </source>
</evidence>
<dbReference type="HOGENOM" id="CLU_008699_2_0_1"/>
<proteinExistence type="inferred from homology"/>
<dbReference type="OrthoDB" id="3942062at2759"/>
<name>Q2H6K4_CHAGB</name>
<feature type="compositionally biased region" description="Low complexity" evidence="2">
    <location>
        <begin position="334"/>
        <end position="354"/>
    </location>
</feature>
<dbReference type="STRING" id="306901.Q2H6K4"/>
<dbReference type="OMA" id="PVISYWS"/>
<feature type="compositionally biased region" description="Low complexity" evidence="2">
    <location>
        <begin position="513"/>
        <end position="536"/>
    </location>
</feature>
<protein>
    <recommendedName>
        <fullName evidence="3">Vps72/YL1 C-terminal domain-containing protein</fullName>
    </recommendedName>
</protein>
<comment type="similarity">
    <text evidence="1">Belongs to the VPS72/YL1 family.</text>
</comment>
<feature type="compositionally biased region" description="Pro residues" evidence="2">
    <location>
        <begin position="324"/>
        <end position="333"/>
    </location>
</feature>
<feature type="compositionally biased region" description="Basic and acidic residues" evidence="2">
    <location>
        <begin position="253"/>
        <end position="268"/>
    </location>
</feature>
<feature type="compositionally biased region" description="Pro residues" evidence="2">
    <location>
        <begin position="379"/>
        <end position="391"/>
    </location>
</feature>
<dbReference type="VEuPathDB" id="FungiDB:CHGG_05711"/>
<dbReference type="InterPro" id="IPR013272">
    <property type="entry name" value="Vps72/YL1_C"/>
</dbReference>
<dbReference type="PANTHER" id="PTHR13275:SF4">
    <property type="entry name" value="VACUOLAR PROTEIN SORTING-ASSOCIATED PROTEIN 72 HOMOLOG"/>
    <property type="match status" value="1"/>
</dbReference>
<feature type="compositionally biased region" description="Basic and acidic residues" evidence="2">
    <location>
        <begin position="211"/>
        <end position="220"/>
    </location>
</feature>
<dbReference type="Pfam" id="PF08265">
    <property type="entry name" value="YL1_C"/>
    <property type="match status" value="1"/>
</dbReference>